<accession>A0A511UV08</accession>
<evidence type="ECO:0000313" key="7">
    <source>
        <dbReference type="EMBL" id="GEN30439.1"/>
    </source>
</evidence>
<dbReference type="GO" id="GO:0016020">
    <property type="term" value="C:membrane"/>
    <property type="evidence" value="ECO:0007669"/>
    <property type="project" value="InterPro"/>
</dbReference>
<comment type="subcellular location">
    <subcellularLocation>
        <location evidence="1">Cell membrane</location>
    </subcellularLocation>
</comment>
<organism evidence="7 8">
    <name type="scientific">Cerasibacillus quisquiliarum</name>
    <dbReference type="NCBI Taxonomy" id="227865"/>
    <lineage>
        <taxon>Bacteria</taxon>
        <taxon>Bacillati</taxon>
        <taxon>Bacillota</taxon>
        <taxon>Bacilli</taxon>
        <taxon>Bacillales</taxon>
        <taxon>Bacillaceae</taxon>
        <taxon>Cerasibacillus</taxon>
    </lineage>
</organism>
<comment type="caution">
    <text evidence="7">The sequence shown here is derived from an EMBL/GenBank/DDBJ whole genome shotgun (WGS) entry which is preliminary data.</text>
</comment>
<dbReference type="GO" id="GO:0044781">
    <property type="term" value="P:bacterial-type flagellum organization"/>
    <property type="evidence" value="ECO:0007669"/>
    <property type="project" value="InterPro"/>
</dbReference>
<keyword evidence="8" id="KW-1185">Reference proteome</keyword>
<reference evidence="7 8" key="1">
    <citation type="submission" date="2019-07" db="EMBL/GenBank/DDBJ databases">
        <title>Whole genome shotgun sequence of Cerasibacillus quisquiliarum NBRC 102429.</title>
        <authorList>
            <person name="Hosoyama A."/>
            <person name="Uohara A."/>
            <person name="Ohji S."/>
            <person name="Ichikawa N."/>
        </authorList>
    </citation>
    <scope>NUCLEOTIDE SEQUENCE [LARGE SCALE GENOMIC DNA]</scope>
    <source>
        <strain evidence="7 8">NBRC 102429</strain>
    </source>
</reference>
<dbReference type="OrthoDB" id="2376965at2"/>
<evidence type="ECO:0000313" key="8">
    <source>
        <dbReference type="Proteomes" id="UP000321491"/>
    </source>
</evidence>
<keyword evidence="3 6" id="KW-0812">Transmembrane</keyword>
<gene>
    <name evidence="7" type="primary">fliZ</name>
    <name evidence="7" type="ORF">CQU01_06770</name>
</gene>
<dbReference type="Pfam" id="PF04347">
    <property type="entry name" value="FliO"/>
    <property type="match status" value="1"/>
</dbReference>
<dbReference type="EMBL" id="BJXW01000008">
    <property type="protein sequence ID" value="GEN30439.1"/>
    <property type="molecule type" value="Genomic_DNA"/>
</dbReference>
<name>A0A511UV08_9BACI</name>
<keyword evidence="2" id="KW-1003">Cell membrane</keyword>
<dbReference type="AlphaFoldDB" id="A0A511UV08"/>
<feature type="transmembrane region" description="Helical" evidence="6">
    <location>
        <begin position="63"/>
        <end position="85"/>
    </location>
</feature>
<sequence length="209" mass="23854">MSHRRCTIITILGTIIFSLFPMITLAETNVEEWINEDKVDDSPQTETSEKVDATKGKASSKSLLAGILKTVFLLGMILVLIYLSLQLINKKNRLFQNSNTLENLGGLSLGQNKSIQIIRVGQKIYLIGIGNNVQLLQEINDEATRKELLDRANEQRPELPVNMFKNIKKQSRIKDNSLFSTMFQEEFKKMKQQRETIKQQQAQGKDINE</sequence>
<evidence type="ECO:0000256" key="3">
    <source>
        <dbReference type="ARBA" id="ARBA00022692"/>
    </source>
</evidence>
<keyword evidence="7" id="KW-0969">Cilium</keyword>
<protein>
    <submittedName>
        <fullName evidence="7">Flagellar biosynthetic protein FliZ</fullName>
    </submittedName>
</protein>
<dbReference type="InterPro" id="IPR022781">
    <property type="entry name" value="Flagellar_biosynth_FliO"/>
</dbReference>
<dbReference type="Proteomes" id="UP000321491">
    <property type="component" value="Unassembled WGS sequence"/>
</dbReference>
<keyword evidence="4 6" id="KW-1133">Transmembrane helix</keyword>
<proteinExistence type="predicted"/>
<keyword evidence="5 6" id="KW-0472">Membrane</keyword>
<evidence type="ECO:0000256" key="5">
    <source>
        <dbReference type="ARBA" id="ARBA00023136"/>
    </source>
</evidence>
<keyword evidence="7" id="KW-0966">Cell projection</keyword>
<evidence type="ECO:0000256" key="6">
    <source>
        <dbReference type="SAM" id="Phobius"/>
    </source>
</evidence>
<dbReference type="RefSeq" id="WP_146935702.1">
    <property type="nucleotide sequence ID" value="NZ_BJXW01000008.1"/>
</dbReference>
<evidence type="ECO:0000256" key="4">
    <source>
        <dbReference type="ARBA" id="ARBA00022989"/>
    </source>
</evidence>
<evidence type="ECO:0000256" key="2">
    <source>
        <dbReference type="ARBA" id="ARBA00022475"/>
    </source>
</evidence>
<keyword evidence="7" id="KW-0282">Flagellum</keyword>
<evidence type="ECO:0000256" key="1">
    <source>
        <dbReference type="ARBA" id="ARBA00004236"/>
    </source>
</evidence>